<dbReference type="OrthoDB" id="7330654at2"/>
<name>A0A5P6PBY3_9BRAD</name>
<comment type="catalytic activity">
    <reaction evidence="5">
        <text>a 2-deoxystreptamine antibiotic + acetyl-CoA = an N(3)-acetyl-2-deoxystreptamine antibiotic + CoA + H(+)</text>
        <dbReference type="Rhea" id="RHEA:12665"/>
        <dbReference type="ChEBI" id="CHEBI:15378"/>
        <dbReference type="ChEBI" id="CHEBI:57287"/>
        <dbReference type="ChEBI" id="CHEBI:57288"/>
        <dbReference type="ChEBI" id="CHEBI:57921"/>
        <dbReference type="ChEBI" id="CHEBI:77452"/>
        <dbReference type="EC" id="2.3.1.81"/>
    </reaction>
</comment>
<dbReference type="SUPFAM" id="SSF110710">
    <property type="entry name" value="TTHA0583/YokD-like"/>
    <property type="match status" value="1"/>
</dbReference>
<evidence type="ECO:0000256" key="5">
    <source>
        <dbReference type="RuleBase" id="RU365031"/>
    </source>
</evidence>
<dbReference type="Proteomes" id="UP000325641">
    <property type="component" value="Chromosome"/>
</dbReference>
<dbReference type="PANTHER" id="PTHR11104:SF0">
    <property type="entry name" value="SPBETA PROPHAGE-DERIVED AMINOGLYCOSIDE N(3')-ACETYLTRANSFERASE-LIKE PROTEIN YOKD"/>
    <property type="match status" value="1"/>
</dbReference>
<dbReference type="Pfam" id="PF02522">
    <property type="entry name" value="Antibiotic_NAT"/>
    <property type="match status" value="1"/>
</dbReference>
<dbReference type="KEGG" id="bbet:F8237_26345"/>
<keyword evidence="3 5" id="KW-0808">Transferase</keyword>
<dbReference type="InterPro" id="IPR028345">
    <property type="entry name" value="Antibiotic_NAT-like"/>
</dbReference>
<keyword evidence="4 5" id="KW-0012">Acyltransferase</keyword>
<accession>A0A5P6PBY3</accession>
<evidence type="ECO:0000256" key="4">
    <source>
        <dbReference type="ARBA" id="ARBA00023315"/>
    </source>
</evidence>
<evidence type="ECO:0000256" key="3">
    <source>
        <dbReference type="ARBA" id="ARBA00022679"/>
    </source>
</evidence>
<evidence type="ECO:0000256" key="1">
    <source>
        <dbReference type="ARBA" id="ARBA00006383"/>
    </source>
</evidence>
<dbReference type="EMBL" id="CP044543">
    <property type="protein sequence ID" value="QFI75608.1"/>
    <property type="molecule type" value="Genomic_DNA"/>
</dbReference>
<dbReference type="InterPro" id="IPR003679">
    <property type="entry name" value="Amioglycoside_AcTrfase"/>
</dbReference>
<reference evidence="7" key="1">
    <citation type="submission" date="2019-10" db="EMBL/GenBank/DDBJ databases">
        <title>Complete Genome Sequence of Bradyrhizobium betae type strain PL7HG1T.</title>
        <authorList>
            <person name="Bromfield E.S.P."/>
            <person name="Cloutier S."/>
        </authorList>
    </citation>
    <scope>NUCLEOTIDE SEQUENCE [LARGE SCALE GENOMIC DNA]</scope>
    <source>
        <strain evidence="7">PL7HG1</strain>
    </source>
</reference>
<dbReference type="GO" id="GO:0046677">
    <property type="term" value="P:response to antibiotic"/>
    <property type="evidence" value="ECO:0007669"/>
    <property type="project" value="UniProtKB-KW"/>
</dbReference>
<dbReference type="EC" id="2.3.1.-" evidence="5"/>
<sequence>MTLQAKTDDEGAILNIAADLVKLGLRRDDTVLVRCATKSMTVQVANRPGALLDGIRRVIGPGGTIVALAFTDDFYFWQRKRALQSPFHAKAPAGTGALPQMLLDNPLSIRSLHPTNSFVALGPNARLIVEGHNEKSTSFYPIEKLMQLGGKLALIGCVESSPGFSTVHRVQEDLGLADRTLLSGLRLCAVRQEKSYRWFFRRDIPGCSAGFGKFYSEYEQEGILSRGSVGGALSMLADAAAAYRVERRILEKDPTAAFCDDPSCTSCGMRTYSPNRMRRFFLSLPKKAANRVAAKFR</sequence>
<protein>
    <recommendedName>
        <fullName evidence="2 5">Aminoglycoside N(3)-acetyltransferase</fullName>
        <ecNumber evidence="5">2.3.1.-</ecNumber>
    </recommendedName>
</protein>
<dbReference type="RefSeq" id="WP_151649154.1">
    <property type="nucleotide sequence ID" value="NZ_CP044543.1"/>
</dbReference>
<gene>
    <name evidence="6" type="ORF">F8237_26345</name>
</gene>
<dbReference type="PANTHER" id="PTHR11104">
    <property type="entry name" value="AMINOGLYCOSIDE N3-ACETYLTRANSFERASE"/>
    <property type="match status" value="1"/>
</dbReference>
<evidence type="ECO:0000256" key="2">
    <source>
        <dbReference type="ARBA" id="ARBA00012882"/>
    </source>
</evidence>
<evidence type="ECO:0000313" key="7">
    <source>
        <dbReference type="Proteomes" id="UP000325641"/>
    </source>
</evidence>
<evidence type="ECO:0000313" key="6">
    <source>
        <dbReference type="EMBL" id="QFI75608.1"/>
    </source>
</evidence>
<dbReference type="AlphaFoldDB" id="A0A5P6PBY3"/>
<proteinExistence type="inferred from homology"/>
<keyword evidence="5" id="KW-0046">Antibiotic resistance</keyword>
<comment type="similarity">
    <text evidence="1 5">Belongs to the antibiotic N-acetyltransferase family.</text>
</comment>
<dbReference type="GO" id="GO:0046353">
    <property type="term" value="F:aminoglycoside 3-N-acetyltransferase activity"/>
    <property type="evidence" value="ECO:0007669"/>
    <property type="project" value="UniProtKB-EC"/>
</dbReference>
<organism evidence="6 7">
    <name type="scientific">Bradyrhizobium betae</name>
    <dbReference type="NCBI Taxonomy" id="244734"/>
    <lineage>
        <taxon>Bacteria</taxon>
        <taxon>Pseudomonadati</taxon>
        <taxon>Pseudomonadota</taxon>
        <taxon>Alphaproteobacteria</taxon>
        <taxon>Hyphomicrobiales</taxon>
        <taxon>Nitrobacteraceae</taxon>
        <taxon>Bradyrhizobium</taxon>
    </lineage>
</organism>